<feature type="compositionally biased region" description="Polar residues" evidence="1">
    <location>
        <begin position="211"/>
        <end position="221"/>
    </location>
</feature>
<dbReference type="AlphaFoldDB" id="A0A176WE93"/>
<feature type="compositionally biased region" description="Basic and acidic residues" evidence="1">
    <location>
        <begin position="257"/>
        <end position="273"/>
    </location>
</feature>
<sequence>MAHTKGESNQDDGDGKAVTIPGVLKRLRQRLCSSSIRFGLFQCLIRVHLGPLPKATPFGVAFVTLSLYVGITIWSHLCTNAGGHQSSEEPYKRGIFSKVKDKLDFTKHLGFQSDPNSLANREALERGRAAREAEEERERNLGPAPPPGASDRDGIGGVVETLAGVVTPKTENTLTPIDKAVPAADPVNKEGEQRPNEAIQFDESPGHSMNGVESNISTAEQADQEQGKDKSKDPDLGWGRWMVHKVHQVQRAAASKDLSDELLKKEPKAKVSK</sequence>
<comment type="caution">
    <text evidence="2">The sequence shown here is derived from an EMBL/GenBank/DDBJ whole genome shotgun (WGS) entry which is preliminary data.</text>
</comment>
<organism evidence="2 3">
    <name type="scientific">Marchantia polymorpha subsp. ruderalis</name>
    <dbReference type="NCBI Taxonomy" id="1480154"/>
    <lineage>
        <taxon>Eukaryota</taxon>
        <taxon>Viridiplantae</taxon>
        <taxon>Streptophyta</taxon>
        <taxon>Embryophyta</taxon>
        <taxon>Marchantiophyta</taxon>
        <taxon>Marchantiopsida</taxon>
        <taxon>Marchantiidae</taxon>
        <taxon>Marchantiales</taxon>
        <taxon>Marchantiaceae</taxon>
        <taxon>Marchantia</taxon>
    </lineage>
</organism>
<feature type="compositionally biased region" description="Basic and acidic residues" evidence="1">
    <location>
        <begin position="225"/>
        <end position="235"/>
    </location>
</feature>
<protein>
    <submittedName>
        <fullName evidence="2">Uncharacterized protein</fullName>
    </submittedName>
</protein>
<dbReference type="EMBL" id="LVLJ01001298">
    <property type="protein sequence ID" value="OAE30585.1"/>
    <property type="molecule type" value="Genomic_DNA"/>
</dbReference>
<evidence type="ECO:0000313" key="2">
    <source>
        <dbReference type="EMBL" id="OAE30585.1"/>
    </source>
</evidence>
<feature type="compositionally biased region" description="Basic and acidic residues" evidence="1">
    <location>
        <begin position="122"/>
        <end position="140"/>
    </location>
</feature>
<dbReference type="Proteomes" id="UP000077202">
    <property type="component" value="Unassembled WGS sequence"/>
</dbReference>
<keyword evidence="3" id="KW-1185">Reference proteome</keyword>
<evidence type="ECO:0000313" key="3">
    <source>
        <dbReference type="Proteomes" id="UP000077202"/>
    </source>
</evidence>
<gene>
    <name evidence="2" type="ORF">AXG93_40s1100</name>
</gene>
<feature type="region of interest" description="Disordered" evidence="1">
    <location>
        <begin position="167"/>
        <end position="273"/>
    </location>
</feature>
<evidence type="ECO:0000256" key="1">
    <source>
        <dbReference type="SAM" id="MobiDB-lite"/>
    </source>
</evidence>
<feature type="region of interest" description="Disordered" evidence="1">
    <location>
        <begin position="114"/>
        <end position="155"/>
    </location>
</feature>
<name>A0A176WE93_MARPO</name>
<reference evidence="2" key="1">
    <citation type="submission" date="2016-03" db="EMBL/GenBank/DDBJ databases">
        <title>Mechanisms controlling the formation of the plant cell surface in tip-growing cells are functionally conserved among land plants.</title>
        <authorList>
            <person name="Honkanen S."/>
            <person name="Jones V.A."/>
            <person name="Morieri G."/>
            <person name="Champion C."/>
            <person name="Hetherington A.J."/>
            <person name="Kelly S."/>
            <person name="Saint-Marcoux D."/>
            <person name="Proust H."/>
            <person name="Prescott H."/>
            <person name="Dolan L."/>
        </authorList>
    </citation>
    <scope>NUCLEOTIDE SEQUENCE [LARGE SCALE GENOMIC DNA]</scope>
    <source>
        <tissue evidence="2">Whole gametophyte</tissue>
    </source>
</reference>
<proteinExistence type="predicted"/>
<accession>A0A176WE93</accession>